<evidence type="ECO:0000256" key="5">
    <source>
        <dbReference type="SAM" id="MobiDB-lite"/>
    </source>
</evidence>
<evidence type="ECO:0000313" key="6">
    <source>
        <dbReference type="EMBL" id="KIY96922.1"/>
    </source>
</evidence>
<evidence type="ECO:0000256" key="4">
    <source>
        <dbReference type="ARBA" id="ARBA00023004"/>
    </source>
</evidence>
<dbReference type="InterPro" id="IPR036396">
    <property type="entry name" value="Cyt_P450_sf"/>
</dbReference>
<comment type="similarity">
    <text evidence="1">Belongs to the cytochrome P450 family.</text>
</comment>
<dbReference type="AlphaFoldDB" id="A0A0D2JAZ9"/>
<accession>A0A0D2JAZ9</accession>
<gene>
    <name evidence="6" type="ORF">MNEG_11042</name>
</gene>
<keyword evidence="3 6" id="KW-0560">Oxidoreductase</keyword>
<dbReference type="EC" id="1.14.14.1" evidence="6"/>
<dbReference type="KEGG" id="mng:MNEG_11042"/>
<dbReference type="OrthoDB" id="1470350at2759"/>
<dbReference type="Gene3D" id="1.10.630.10">
    <property type="entry name" value="Cytochrome P450"/>
    <property type="match status" value="1"/>
</dbReference>
<dbReference type="SUPFAM" id="SSF48264">
    <property type="entry name" value="Cytochrome P450"/>
    <property type="match status" value="1"/>
</dbReference>
<feature type="compositionally biased region" description="Gly residues" evidence="5">
    <location>
        <begin position="40"/>
        <end position="51"/>
    </location>
</feature>
<dbReference type="Pfam" id="PF00067">
    <property type="entry name" value="p450"/>
    <property type="match status" value="1"/>
</dbReference>
<reference evidence="6 7" key="1">
    <citation type="journal article" date="2013" name="BMC Genomics">
        <title>Reconstruction of the lipid metabolism for the microalga Monoraphidium neglectum from its genome sequence reveals characteristics suitable for biofuel production.</title>
        <authorList>
            <person name="Bogen C."/>
            <person name="Al-Dilaimi A."/>
            <person name="Albersmeier A."/>
            <person name="Wichmann J."/>
            <person name="Grundmann M."/>
            <person name="Rupp O."/>
            <person name="Lauersen K.J."/>
            <person name="Blifernez-Klassen O."/>
            <person name="Kalinowski J."/>
            <person name="Goesmann A."/>
            <person name="Mussgnug J.H."/>
            <person name="Kruse O."/>
        </authorList>
    </citation>
    <scope>NUCLEOTIDE SEQUENCE [LARGE SCALE GENOMIC DNA]</scope>
    <source>
        <strain evidence="6 7">SAG 48.87</strain>
    </source>
</reference>
<sequence>MHPEVELKILSEAEAVLGPPTVISSPAGPTGSSREDMAAGEGGGGNGGSGGAAAAPQSYERLQALRYARAVFLEGLRLHPSVPQDVKFAVSSDVLPCGTRVPAGAMVLYSAYAINRMQEFWGPDADKFR</sequence>
<dbReference type="EMBL" id="KK102786">
    <property type="protein sequence ID" value="KIY96922.1"/>
    <property type="molecule type" value="Genomic_DNA"/>
</dbReference>
<dbReference type="GO" id="GO:0016712">
    <property type="term" value="F:oxidoreductase activity, acting on paired donors, with incorporation or reduction of molecular oxygen, reduced flavin or flavoprotein as one donor, and incorporation of one atom of oxygen"/>
    <property type="evidence" value="ECO:0007669"/>
    <property type="project" value="UniProtKB-EC"/>
</dbReference>
<dbReference type="Proteomes" id="UP000054498">
    <property type="component" value="Unassembled WGS sequence"/>
</dbReference>
<keyword evidence="2" id="KW-0479">Metal-binding</keyword>
<evidence type="ECO:0000313" key="7">
    <source>
        <dbReference type="Proteomes" id="UP000054498"/>
    </source>
</evidence>
<dbReference type="GO" id="GO:0005506">
    <property type="term" value="F:iron ion binding"/>
    <property type="evidence" value="ECO:0007669"/>
    <property type="project" value="InterPro"/>
</dbReference>
<organism evidence="6 7">
    <name type="scientific">Monoraphidium neglectum</name>
    <dbReference type="NCBI Taxonomy" id="145388"/>
    <lineage>
        <taxon>Eukaryota</taxon>
        <taxon>Viridiplantae</taxon>
        <taxon>Chlorophyta</taxon>
        <taxon>core chlorophytes</taxon>
        <taxon>Chlorophyceae</taxon>
        <taxon>CS clade</taxon>
        <taxon>Sphaeropleales</taxon>
        <taxon>Selenastraceae</taxon>
        <taxon>Monoraphidium</taxon>
    </lineage>
</organism>
<dbReference type="InterPro" id="IPR001128">
    <property type="entry name" value="Cyt_P450"/>
</dbReference>
<name>A0A0D2JAZ9_9CHLO</name>
<dbReference type="PANTHER" id="PTHR24296">
    <property type="entry name" value="CYTOCHROME P450"/>
    <property type="match status" value="1"/>
</dbReference>
<keyword evidence="4" id="KW-0408">Iron</keyword>
<proteinExistence type="inferred from homology"/>
<evidence type="ECO:0000256" key="1">
    <source>
        <dbReference type="ARBA" id="ARBA00010617"/>
    </source>
</evidence>
<evidence type="ECO:0000256" key="2">
    <source>
        <dbReference type="ARBA" id="ARBA00022723"/>
    </source>
</evidence>
<keyword evidence="7" id="KW-1185">Reference proteome</keyword>
<dbReference type="GeneID" id="25728265"/>
<dbReference type="GO" id="GO:0020037">
    <property type="term" value="F:heme binding"/>
    <property type="evidence" value="ECO:0007669"/>
    <property type="project" value="InterPro"/>
</dbReference>
<protein>
    <submittedName>
        <fullName evidence="6">Cytochrome P450 86A1</fullName>
        <ecNumber evidence="6">1.14.14.1</ecNumber>
    </submittedName>
</protein>
<feature type="region of interest" description="Disordered" evidence="5">
    <location>
        <begin position="19"/>
        <end position="55"/>
    </location>
</feature>
<dbReference type="RefSeq" id="XP_013895942.1">
    <property type="nucleotide sequence ID" value="XM_014040488.1"/>
</dbReference>
<evidence type="ECO:0000256" key="3">
    <source>
        <dbReference type="ARBA" id="ARBA00023002"/>
    </source>
</evidence>